<sequence>MTTMTITKALATAKALDAKIERELPRLKFYAQTDGTGNFTKVAGYSNTVEDVTSQITGALQSVTDMISERAKIKAAIVASNAVTEVTIGQKVMTVAAAIEAKRSIGYEKQLLISMTKQKIQMDREHATRLEGFNKKLEDARAAAFGKDKKVSAEDIAMITQPIEVRSTPNVLDPIGLDARIKALQESIEDFELNVDFALSESNAKTTIEV</sequence>
<gene>
    <name evidence="1" type="ORF">P13BB106kb_p066</name>
</gene>
<dbReference type="Proteomes" id="UP000240663">
    <property type="component" value="Segment"/>
</dbReference>
<keyword evidence="2" id="KW-1185">Reference proteome</keyword>
<protein>
    <recommendedName>
        <fullName evidence="3">Tail fiber protein</fullName>
    </recommendedName>
</protein>
<evidence type="ECO:0008006" key="3">
    <source>
        <dbReference type="Google" id="ProtNLM"/>
    </source>
</evidence>
<accession>A0A2D2W787</accession>
<proteinExistence type="predicted"/>
<organism evidence="1 2">
    <name type="scientific">Pectobacterium phage DU_PP_V</name>
    <dbReference type="NCBI Taxonomy" id="2041492"/>
    <lineage>
        <taxon>Viruses</taxon>
        <taxon>Duplodnaviria</taxon>
        <taxon>Heunggongvirae</taxon>
        <taxon>Uroviricota</taxon>
        <taxon>Caudoviricetes</taxon>
        <taxon>Demerecviridae</taxon>
        <taxon>Mccorquodalevirinae</taxon>
        <taxon>Hongcheonvirus</taxon>
        <taxon>Hongcheonvirus DUPPV</taxon>
    </lineage>
</organism>
<reference evidence="1 2" key="1">
    <citation type="submission" date="2017-09" db="EMBL/GenBank/DDBJ databases">
        <title>Complete genome sequence of bacteriophage (DU_PP_V) infecting Pectobacterium spp.</title>
        <authorList>
            <person name="Park T.-H."/>
        </authorList>
    </citation>
    <scope>NUCLEOTIDE SEQUENCE [LARGE SCALE GENOMIC DNA]</scope>
</reference>
<evidence type="ECO:0000313" key="1">
    <source>
        <dbReference type="EMBL" id="ATS94050.1"/>
    </source>
</evidence>
<name>A0A2D2W787_9CAUD</name>
<dbReference type="EMBL" id="MF979564">
    <property type="protein sequence ID" value="ATS94050.1"/>
    <property type="molecule type" value="Genomic_DNA"/>
</dbReference>
<evidence type="ECO:0000313" key="2">
    <source>
        <dbReference type="Proteomes" id="UP000240663"/>
    </source>
</evidence>